<evidence type="ECO:0000313" key="9">
    <source>
        <dbReference type="Proteomes" id="UP000226437"/>
    </source>
</evidence>
<dbReference type="GO" id="GO:0019305">
    <property type="term" value="P:dTDP-rhamnose biosynthetic process"/>
    <property type="evidence" value="ECO:0007669"/>
    <property type="project" value="UniProtKB-UniRule"/>
</dbReference>
<evidence type="ECO:0000256" key="3">
    <source>
        <dbReference type="ARBA" id="ARBA00012098"/>
    </source>
</evidence>
<dbReference type="Gene3D" id="2.60.120.10">
    <property type="entry name" value="Jelly Rolls"/>
    <property type="match status" value="1"/>
</dbReference>
<dbReference type="AlphaFoldDB" id="A0A2G0CC04"/>
<evidence type="ECO:0000256" key="2">
    <source>
        <dbReference type="ARBA" id="ARBA00001997"/>
    </source>
</evidence>
<dbReference type="Proteomes" id="UP000226437">
    <property type="component" value="Unassembled WGS sequence"/>
</dbReference>
<feature type="active site" description="Proton acceptor" evidence="5">
    <location>
        <position position="61"/>
    </location>
</feature>
<comment type="pathway">
    <text evidence="7">Carbohydrate biosynthesis; dTDP-L-rhamnose biosynthesis.</text>
</comment>
<feature type="site" description="Participates in a stacking interaction with the thymidine ring of dTDP-4-oxo-6-deoxyglucose" evidence="6">
    <location>
        <position position="137"/>
    </location>
</feature>
<dbReference type="SUPFAM" id="SSF51182">
    <property type="entry name" value="RmlC-like cupins"/>
    <property type="match status" value="1"/>
</dbReference>
<comment type="subunit">
    <text evidence="7">Homodimer.</text>
</comment>
<comment type="catalytic activity">
    <reaction evidence="1 7">
        <text>dTDP-4-dehydro-6-deoxy-alpha-D-glucose = dTDP-4-dehydro-beta-L-rhamnose</text>
        <dbReference type="Rhea" id="RHEA:16969"/>
        <dbReference type="ChEBI" id="CHEBI:57649"/>
        <dbReference type="ChEBI" id="CHEBI:62830"/>
        <dbReference type="EC" id="5.1.3.13"/>
    </reaction>
</comment>
<dbReference type="OrthoDB" id="9800680at2"/>
<evidence type="ECO:0000313" key="8">
    <source>
        <dbReference type="EMBL" id="PHK97504.1"/>
    </source>
</evidence>
<reference evidence="8 9" key="1">
    <citation type="submission" date="2017-10" db="EMBL/GenBank/DDBJ databases">
        <title>The draft genome sequence of Lewinella marina KCTC 32374.</title>
        <authorList>
            <person name="Wang K."/>
        </authorList>
    </citation>
    <scope>NUCLEOTIDE SEQUENCE [LARGE SCALE GENOMIC DNA]</scope>
    <source>
        <strain evidence="8 9">MKG-38</strain>
    </source>
</reference>
<accession>A0A2G0CC04</accession>
<feature type="active site" description="Proton donor" evidence="5">
    <location>
        <position position="131"/>
    </location>
</feature>
<dbReference type="InterPro" id="IPR000888">
    <property type="entry name" value="RmlC-like"/>
</dbReference>
<dbReference type="GO" id="GO:0000271">
    <property type="term" value="P:polysaccharide biosynthetic process"/>
    <property type="evidence" value="ECO:0007669"/>
    <property type="project" value="TreeGrafter"/>
</dbReference>
<dbReference type="NCBIfam" id="TIGR01221">
    <property type="entry name" value="rmlC"/>
    <property type="match status" value="1"/>
</dbReference>
<comment type="caution">
    <text evidence="8">The sequence shown here is derived from an EMBL/GenBank/DDBJ whole genome shotgun (WGS) entry which is preliminary data.</text>
</comment>
<dbReference type="InterPro" id="IPR014710">
    <property type="entry name" value="RmlC-like_jellyroll"/>
</dbReference>
<gene>
    <name evidence="8" type="primary">rfbC</name>
    <name evidence="8" type="ORF">CGL56_15510</name>
</gene>
<evidence type="ECO:0000256" key="5">
    <source>
        <dbReference type="PIRSR" id="PIRSR600888-1"/>
    </source>
</evidence>
<sequence>MPFSTTPLADLLLFEPRVFGDERGYFFESFNKQLFTEAGIPADFVQDNQAASGRGVLRGMHFQRGDSAQAKLVRVVVGEVYDVSVDLRPDSPTYRQWYGCYLNDTNHLQLYIPRGFAHGYVVTSEVAVFQYKCDNFYAPQAEGGLRYDDPAIGIEWPEVEGGYTIADRDRNWPLLT</sequence>
<dbReference type="InterPro" id="IPR011051">
    <property type="entry name" value="RmlC_Cupin_sf"/>
</dbReference>
<name>A0A2G0CC04_9BACT</name>
<dbReference type="PANTHER" id="PTHR21047:SF2">
    <property type="entry name" value="THYMIDINE DIPHOSPHO-4-KETO-RHAMNOSE 3,5-EPIMERASE"/>
    <property type="match status" value="1"/>
</dbReference>
<dbReference type="UniPathway" id="UPA00124"/>
<dbReference type="EMBL" id="PDLO01000008">
    <property type="protein sequence ID" value="PHK97504.1"/>
    <property type="molecule type" value="Genomic_DNA"/>
</dbReference>
<comment type="similarity">
    <text evidence="7">Belongs to the dTDP-4-dehydrorhamnose 3,5-epimerase family.</text>
</comment>
<protein>
    <recommendedName>
        <fullName evidence="4 7">dTDP-4-dehydrorhamnose 3,5-epimerase</fullName>
        <ecNumber evidence="3 7">5.1.3.13</ecNumber>
    </recommendedName>
    <alternativeName>
        <fullName evidence="7">Thymidine diphospho-4-keto-rhamnose 3,5-epimerase</fullName>
    </alternativeName>
</protein>
<dbReference type="RefSeq" id="WP_099107581.1">
    <property type="nucleotide sequence ID" value="NZ_JAATJF010000003.1"/>
</dbReference>
<proteinExistence type="inferred from homology"/>
<organism evidence="8 9">
    <name type="scientific">Neolewinella marina</name>
    <dbReference type="NCBI Taxonomy" id="438751"/>
    <lineage>
        <taxon>Bacteria</taxon>
        <taxon>Pseudomonadati</taxon>
        <taxon>Bacteroidota</taxon>
        <taxon>Saprospiria</taxon>
        <taxon>Saprospirales</taxon>
        <taxon>Lewinellaceae</taxon>
        <taxon>Neolewinella</taxon>
    </lineage>
</organism>
<evidence type="ECO:0000256" key="1">
    <source>
        <dbReference type="ARBA" id="ARBA00001298"/>
    </source>
</evidence>
<evidence type="ECO:0000256" key="6">
    <source>
        <dbReference type="PIRSR" id="PIRSR600888-3"/>
    </source>
</evidence>
<keyword evidence="7" id="KW-0413">Isomerase</keyword>
<evidence type="ECO:0000256" key="4">
    <source>
        <dbReference type="ARBA" id="ARBA00019595"/>
    </source>
</evidence>
<dbReference type="Pfam" id="PF00908">
    <property type="entry name" value="dTDP_sugar_isom"/>
    <property type="match status" value="1"/>
</dbReference>
<dbReference type="EC" id="5.1.3.13" evidence="3 7"/>
<dbReference type="GO" id="GO:0005829">
    <property type="term" value="C:cytosol"/>
    <property type="evidence" value="ECO:0007669"/>
    <property type="project" value="TreeGrafter"/>
</dbReference>
<dbReference type="CDD" id="cd00438">
    <property type="entry name" value="cupin_RmlC"/>
    <property type="match status" value="1"/>
</dbReference>
<dbReference type="GO" id="GO:0008830">
    <property type="term" value="F:dTDP-4-dehydrorhamnose 3,5-epimerase activity"/>
    <property type="evidence" value="ECO:0007669"/>
    <property type="project" value="UniProtKB-UniRule"/>
</dbReference>
<keyword evidence="9" id="KW-1185">Reference proteome</keyword>
<evidence type="ECO:0000256" key="7">
    <source>
        <dbReference type="RuleBase" id="RU364069"/>
    </source>
</evidence>
<comment type="function">
    <text evidence="2 7">Catalyzes the epimerization of the C3' and C5'positions of dTDP-6-deoxy-D-xylo-4-hexulose, forming dTDP-6-deoxy-L-lyxo-4-hexulose.</text>
</comment>
<dbReference type="PANTHER" id="PTHR21047">
    <property type="entry name" value="DTDP-6-DEOXY-D-GLUCOSE-3,5 EPIMERASE"/>
    <property type="match status" value="1"/>
</dbReference>